<gene>
    <name evidence="4" type="ORF">ACFSCS_00065</name>
</gene>
<evidence type="ECO:0000259" key="3">
    <source>
        <dbReference type="Pfam" id="PF17678"/>
    </source>
</evidence>
<evidence type="ECO:0000259" key="2">
    <source>
        <dbReference type="Pfam" id="PF07971"/>
    </source>
</evidence>
<dbReference type="InterPro" id="IPR050883">
    <property type="entry name" value="PNGase"/>
</dbReference>
<dbReference type="InterPro" id="IPR041371">
    <property type="entry name" value="GH92_N"/>
</dbReference>
<proteinExistence type="predicted"/>
<reference evidence="5" key="1">
    <citation type="journal article" date="2019" name="Int. J. Syst. Evol. Microbiol.">
        <title>The Global Catalogue of Microorganisms (GCM) 10K type strain sequencing project: providing services to taxonomists for standard genome sequencing and annotation.</title>
        <authorList>
            <consortium name="The Broad Institute Genomics Platform"/>
            <consortium name="The Broad Institute Genome Sequencing Center for Infectious Disease"/>
            <person name="Wu L."/>
            <person name="Ma J."/>
        </authorList>
    </citation>
    <scope>NUCLEOTIDE SEQUENCE [LARGE SCALE GENOMIC DNA]</scope>
    <source>
        <strain evidence="5">CAIM 431</strain>
    </source>
</reference>
<keyword evidence="5" id="KW-1185">Reference proteome</keyword>
<name>A0ABW4RQH9_9ACTN</name>
<dbReference type="InterPro" id="IPR012939">
    <property type="entry name" value="Glyco_hydro_92"/>
</dbReference>
<evidence type="ECO:0000313" key="5">
    <source>
        <dbReference type="Proteomes" id="UP001597326"/>
    </source>
</evidence>
<evidence type="ECO:0000313" key="4">
    <source>
        <dbReference type="EMBL" id="MFD1888582.1"/>
    </source>
</evidence>
<dbReference type="EMBL" id="JBHUFZ010000001">
    <property type="protein sequence ID" value="MFD1888582.1"/>
    <property type="molecule type" value="Genomic_DNA"/>
</dbReference>
<keyword evidence="4" id="KW-0378">Hydrolase</keyword>
<dbReference type="SUPFAM" id="SSF48208">
    <property type="entry name" value="Six-hairpin glycosidases"/>
    <property type="match status" value="1"/>
</dbReference>
<dbReference type="Pfam" id="PF17678">
    <property type="entry name" value="Glyco_hydro_92N"/>
    <property type="match status" value="1"/>
</dbReference>
<evidence type="ECO:0000256" key="1">
    <source>
        <dbReference type="SAM" id="MobiDB-lite"/>
    </source>
</evidence>
<dbReference type="Pfam" id="PF07971">
    <property type="entry name" value="Glyco_hydro_92"/>
    <property type="match status" value="1"/>
</dbReference>
<feature type="domain" description="Glycosyl hydrolase family 92 N-terminal" evidence="3">
    <location>
        <begin position="162"/>
        <end position="321"/>
    </location>
</feature>
<protein>
    <submittedName>
        <fullName evidence="4">GH92 family glycosyl hydrolase</fullName>
    </submittedName>
</protein>
<dbReference type="InterPro" id="IPR008928">
    <property type="entry name" value="6-hairpin_glycosidase_sf"/>
</dbReference>
<feature type="region of interest" description="Disordered" evidence="1">
    <location>
        <begin position="1"/>
        <end position="31"/>
    </location>
</feature>
<dbReference type="Gene3D" id="3.30.2080.10">
    <property type="entry name" value="GH92 mannosidase domain"/>
    <property type="match status" value="1"/>
</dbReference>
<dbReference type="InterPro" id="IPR014718">
    <property type="entry name" value="GH-type_carb-bd"/>
</dbReference>
<organism evidence="4 5">
    <name type="scientific">Luteococcus peritonei</name>
    <dbReference type="NCBI Taxonomy" id="88874"/>
    <lineage>
        <taxon>Bacteria</taxon>
        <taxon>Bacillati</taxon>
        <taxon>Actinomycetota</taxon>
        <taxon>Actinomycetes</taxon>
        <taxon>Propionibacteriales</taxon>
        <taxon>Propionibacteriaceae</taxon>
        <taxon>Luteococcus</taxon>
    </lineage>
</organism>
<dbReference type="GO" id="GO:0016787">
    <property type="term" value="F:hydrolase activity"/>
    <property type="evidence" value="ECO:0007669"/>
    <property type="project" value="UniProtKB-KW"/>
</dbReference>
<dbReference type="Gene3D" id="1.20.1050.60">
    <property type="entry name" value="alpha-1,2-mannosidase"/>
    <property type="match status" value="1"/>
</dbReference>
<dbReference type="Gene3D" id="2.70.98.10">
    <property type="match status" value="1"/>
</dbReference>
<sequence length="1027" mass="113228">MPSFHAPARLVRDDGPPAPPSSAPRSGLTDGPEVFRVDLGRPGVLPLGIHVEARAGHVVRLAIHPDLDGHDGFAATGAWPLALTADGPMALVDQHGHTGPGPVSCLVVQQWNVLDCPLDALTGRVELALDCPTGLGRLWLQVLGSRPAPEPVDDPVEAVRTTRGSHSGRGFSRGNTFPATCLPHGFTMLTPVTDARTRMWTYRWHGERSATPELQALAFSHQPSPWIKDRHQLQLMGWQGEPVTHPSRRGIGFSHDDEYDRPHHYRVRLADESVAEMVPADHGGLFRFSWPTAAGRRGAMVDIPRAGLLRSRRLADGRVEFWGRLESDPAGGNQFRAPVGFFAGRSRQPVRILRTRGLRTLVLEQADGEQLELEVATSFGSVDQAWHNLTLEVQGVGFDELATRAHRAWSELLERLELPDDPALRSTALTCLYRVHCWPSSMHENTGTAEQPRWVHASPFSRAPLPRPWRPGALWRTTSPVVEGRIFVNNGYWDTYRTAWPHLALFTPGLAGDLVDGLLAAWRESGWMGRWSAPGHNNCMVGTSSDVIFADAARHGLAFDEPAAYDSALRNASCPSPDPHMGRKGLQLARHLGWVPSEVDEAVGWSIENAVCDAALATWSADLAGRADELGLQGRREELLANARWLTNRALGLGLLFDPDSRMLRGRTRDGAWSREDFDPLDWGGDHTESSAWTGSVSMTHDGATLARLHGGPEGLAAHLDRLLATPETGRHPGHYPAGMHEIAEARALRMGHLALSNQPAHHIAWMYLHAGRPDRAQQVVRELLDRGFVGAEIGQGYPGDEDNGEMSAWWLFAAMGLYPLSPGSGQYVLGAPLAPMVWHGERGTLRVTTSGSGPFVAALRRNGEDWPHPVITLKELQGEVELAFELSEQPTDWGRERAPWSLTTDGPGRDWPSWRADRAGAAVWEPAVPDLVDDRALRAYRVEGPLLARWERPWRPRLLVFTVQQPGEVGLRVQVLVDGDWREVARRRLVVRWPQQSVAVELDEVATAQLRLALDRPVDLVQLEVV</sequence>
<feature type="domain" description="Glycosyl hydrolase family 92" evidence="2">
    <location>
        <begin position="384"/>
        <end position="888"/>
    </location>
</feature>
<dbReference type="RefSeq" id="WP_343871652.1">
    <property type="nucleotide sequence ID" value="NZ_BAAAIX010000001.1"/>
</dbReference>
<accession>A0ABW4RQH9</accession>
<comment type="caution">
    <text evidence="4">The sequence shown here is derived from an EMBL/GenBank/DDBJ whole genome shotgun (WGS) entry which is preliminary data.</text>
</comment>
<dbReference type="Proteomes" id="UP001597326">
    <property type="component" value="Unassembled WGS sequence"/>
</dbReference>
<dbReference type="PANTHER" id="PTHR12143">
    <property type="entry name" value="PEPTIDE N-GLYCANASE PNGASE -RELATED"/>
    <property type="match status" value="1"/>
</dbReference>
<dbReference type="PANTHER" id="PTHR12143:SF43">
    <property type="entry name" value="PUTATIVE-RELATED"/>
    <property type="match status" value="1"/>
</dbReference>
<dbReference type="Gene3D" id="1.20.1610.10">
    <property type="entry name" value="alpha-1,2-mannosidases domains"/>
    <property type="match status" value="1"/>
</dbReference>